<dbReference type="InterPro" id="IPR037997">
    <property type="entry name" value="Dgk1-like"/>
</dbReference>
<dbReference type="AlphaFoldDB" id="A0A285NZR4"/>
<feature type="transmembrane region" description="Helical" evidence="1">
    <location>
        <begin position="71"/>
        <end position="88"/>
    </location>
</feature>
<gene>
    <name evidence="2" type="ORF">SAMN06269185_2338</name>
</gene>
<dbReference type="RefSeq" id="WP_097009261.1">
    <property type="nucleotide sequence ID" value="NZ_OBEJ01000003.1"/>
</dbReference>
<keyword evidence="1" id="KW-0812">Transmembrane</keyword>
<reference evidence="2 3" key="1">
    <citation type="submission" date="2017-09" db="EMBL/GenBank/DDBJ databases">
        <authorList>
            <person name="Ehlers B."/>
            <person name="Leendertz F.H."/>
        </authorList>
    </citation>
    <scope>NUCLEOTIDE SEQUENCE [LARGE SCALE GENOMIC DNA]</scope>
    <source>
        <strain evidence="2 3">DSM 27208</strain>
    </source>
</reference>
<dbReference type="Proteomes" id="UP000219453">
    <property type="component" value="Unassembled WGS sequence"/>
</dbReference>
<proteinExistence type="predicted"/>
<evidence type="ECO:0000313" key="3">
    <source>
        <dbReference type="Proteomes" id="UP000219453"/>
    </source>
</evidence>
<evidence type="ECO:0000256" key="1">
    <source>
        <dbReference type="SAM" id="Phobius"/>
    </source>
</evidence>
<keyword evidence="1" id="KW-1133">Transmembrane helix</keyword>
<dbReference type="PANTHER" id="PTHR31303">
    <property type="entry name" value="CTP-DEPENDENT DIACYLGLYCEROL KINASE 1"/>
    <property type="match status" value="1"/>
</dbReference>
<keyword evidence="1" id="KW-0472">Membrane</keyword>
<keyword evidence="2" id="KW-0418">Kinase</keyword>
<feature type="transmembrane region" description="Helical" evidence="1">
    <location>
        <begin position="170"/>
        <end position="190"/>
    </location>
</feature>
<organism evidence="2 3">
    <name type="scientific">Natronoarchaeum philippinense</name>
    <dbReference type="NCBI Taxonomy" id="558529"/>
    <lineage>
        <taxon>Archaea</taxon>
        <taxon>Methanobacteriati</taxon>
        <taxon>Methanobacteriota</taxon>
        <taxon>Stenosarchaea group</taxon>
        <taxon>Halobacteria</taxon>
        <taxon>Halobacteriales</taxon>
        <taxon>Natronoarchaeaceae</taxon>
    </lineage>
</organism>
<dbReference type="OrthoDB" id="213078at2157"/>
<keyword evidence="3" id="KW-1185">Reference proteome</keyword>
<sequence>MADEIKRRLVHISGTGMPAFYLAGIFSWQDLQLFLLIGSGVAAVLEVIRLSFGLDWWIYDKLTREYEQDNPAGYALYMFSLTVVVMLLEPDIAIPAMLMLTLGDPISGVLGSDELRAIKRPRVLVTMFGICLLVALPFLTLSAALLAAAAATVADGVKPRIAGFVIDDNLSIPLAAGLVGWFGVTFLPALA</sequence>
<evidence type="ECO:0000313" key="2">
    <source>
        <dbReference type="EMBL" id="SNZ14984.1"/>
    </source>
</evidence>
<dbReference type="GO" id="GO:0004143">
    <property type="term" value="F:ATP-dependent diacylglycerol kinase activity"/>
    <property type="evidence" value="ECO:0007669"/>
    <property type="project" value="InterPro"/>
</dbReference>
<keyword evidence="2" id="KW-0808">Transferase</keyword>
<accession>A0A285NZR4</accession>
<name>A0A285NZR4_NATPI</name>
<feature type="transmembrane region" description="Helical" evidence="1">
    <location>
        <begin position="9"/>
        <end position="28"/>
    </location>
</feature>
<feature type="transmembrane region" description="Helical" evidence="1">
    <location>
        <begin position="34"/>
        <end position="59"/>
    </location>
</feature>
<protein>
    <submittedName>
        <fullName evidence="2">Dolichol kinase</fullName>
    </submittedName>
</protein>
<dbReference type="EMBL" id="OBEJ01000003">
    <property type="protein sequence ID" value="SNZ14984.1"/>
    <property type="molecule type" value="Genomic_DNA"/>
</dbReference>
<feature type="transmembrane region" description="Helical" evidence="1">
    <location>
        <begin position="123"/>
        <end position="150"/>
    </location>
</feature>
<dbReference type="PANTHER" id="PTHR31303:SF1">
    <property type="entry name" value="CTP-DEPENDENT DIACYLGLYCEROL KINASE 1"/>
    <property type="match status" value="1"/>
</dbReference>